<keyword evidence="5" id="KW-1185">Reference proteome</keyword>
<dbReference type="Gene3D" id="3.40.50.720">
    <property type="entry name" value="NAD(P)-binding Rossmann-like Domain"/>
    <property type="match status" value="1"/>
</dbReference>
<evidence type="ECO:0000259" key="2">
    <source>
        <dbReference type="Pfam" id="PF01370"/>
    </source>
</evidence>
<dbReference type="Pfam" id="PF13251">
    <property type="entry name" value="DUF4042"/>
    <property type="match status" value="1"/>
</dbReference>
<dbReference type="PANTHER" id="PTHR13366">
    <property type="entry name" value="MALARIA ANTIGEN-RELATED"/>
    <property type="match status" value="1"/>
</dbReference>
<dbReference type="PANTHER" id="PTHR13366:SF0">
    <property type="entry name" value="HEAT REPEAT-CONTAINING PROTEIN 6"/>
    <property type="match status" value="1"/>
</dbReference>
<dbReference type="InterPro" id="IPR011989">
    <property type="entry name" value="ARM-like"/>
</dbReference>
<evidence type="ECO:0000256" key="1">
    <source>
        <dbReference type="ARBA" id="ARBA00015263"/>
    </source>
</evidence>
<dbReference type="InterPro" id="IPR001509">
    <property type="entry name" value="Epimerase_deHydtase"/>
</dbReference>
<dbReference type="InterPro" id="IPR052107">
    <property type="entry name" value="HEAT6"/>
</dbReference>
<dbReference type="EMBL" id="CAJFCJ010000018">
    <property type="protein sequence ID" value="CAD5122838.1"/>
    <property type="molecule type" value="Genomic_DNA"/>
</dbReference>
<dbReference type="Pfam" id="PF01370">
    <property type="entry name" value="Epimerase"/>
    <property type="match status" value="1"/>
</dbReference>
<dbReference type="SUPFAM" id="SSF48371">
    <property type="entry name" value="ARM repeat"/>
    <property type="match status" value="1"/>
</dbReference>
<reference evidence="4 5" key="1">
    <citation type="submission" date="2020-08" db="EMBL/GenBank/DDBJ databases">
        <authorList>
            <person name="Hejnol A."/>
        </authorList>
    </citation>
    <scope>NUCLEOTIDE SEQUENCE [LARGE SCALE GENOMIC DNA]</scope>
</reference>
<protein>
    <recommendedName>
        <fullName evidence="1">HEAT repeat-containing protein 6</fullName>
    </recommendedName>
</protein>
<comment type="caution">
    <text evidence="4">The sequence shown here is derived from an EMBL/GenBank/DDBJ whole genome shotgun (WGS) entry which is preliminary data.</text>
</comment>
<name>A0A7I8W2N7_9ANNE</name>
<evidence type="ECO:0000259" key="3">
    <source>
        <dbReference type="Pfam" id="PF13251"/>
    </source>
</evidence>
<organism evidence="4 5">
    <name type="scientific">Dimorphilus gyrociliatus</name>
    <dbReference type="NCBI Taxonomy" id="2664684"/>
    <lineage>
        <taxon>Eukaryota</taxon>
        <taxon>Metazoa</taxon>
        <taxon>Spiralia</taxon>
        <taxon>Lophotrochozoa</taxon>
        <taxon>Annelida</taxon>
        <taxon>Polychaeta</taxon>
        <taxon>Polychaeta incertae sedis</taxon>
        <taxon>Dinophilidae</taxon>
        <taxon>Dimorphilus</taxon>
    </lineage>
</organism>
<feature type="domain" description="DUF4042" evidence="3">
    <location>
        <begin position="363"/>
        <end position="538"/>
    </location>
</feature>
<dbReference type="InterPro" id="IPR016024">
    <property type="entry name" value="ARM-type_fold"/>
</dbReference>
<dbReference type="InterPro" id="IPR025283">
    <property type="entry name" value="DUF4042"/>
</dbReference>
<feature type="domain" description="NAD-dependent epimerase/dehydratase" evidence="2">
    <location>
        <begin position="1148"/>
        <end position="1373"/>
    </location>
</feature>
<dbReference type="InterPro" id="IPR036291">
    <property type="entry name" value="NAD(P)-bd_dom_sf"/>
</dbReference>
<dbReference type="Gene3D" id="1.25.10.10">
    <property type="entry name" value="Leucine-rich Repeat Variant"/>
    <property type="match status" value="1"/>
</dbReference>
<evidence type="ECO:0000313" key="5">
    <source>
        <dbReference type="Proteomes" id="UP000549394"/>
    </source>
</evidence>
<proteinExistence type="predicted"/>
<gene>
    <name evidence="4" type="ORF">DGYR_LOCUS10588</name>
</gene>
<accession>A0A7I8W2N7</accession>
<dbReference type="SUPFAM" id="SSF51735">
    <property type="entry name" value="NAD(P)-binding Rossmann-fold domains"/>
    <property type="match status" value="1"/>
</dbReference>
<dbReference type="OrthoDB" id="16464at2759"/>
<sequence length="1503" mass="171729">MSSPAKSHYQPAHDGQFSFKDLCDRMLRMKVDQNVSTYHLHEIFNEILSMNYKSFTFQRVNTLTSFINNGIKLVKLNEHHLVNKFCEAIYKVGWDLDEVKLVDLQIDQVINWFLNAIEQSPRWVTGKILFSFSVILNKQCYDASPKICAALISEYGFLTTFLSMTKDIEMATGVAACLKSFFRFDADMQEDMNIDCRTIRYVFAKLLHCLAIEIPRMTSDQLKHLRMVTYTLHLLQSLYKLGYFWHKEEVCQILRRFCVLNPSVDFKYIDIRATIDKLYSLNDENYVKLQSVRAKRSKSGKKKKKPETTQLKAYNVQSKINWNKFSYEFKFLSNEEEQVISEDAMRIINIPIPSKCESVHDEVRILALKTLPVALSYLDLSESFDLAVSMLSLNQKFKQQKSILVFCFEATDLHSRVRTEAIEFITAVIRKCKDILSNIHDNVLKPLTITCSSMAPKAFELFINIHQLLTYIIATETNCNVVTEALKSFETLLEIVPYSRVRPKLFYDIIQMAMHCLNCNDITLRIGAYKVIAACLSVGRDSNGINKHVAFVLLSKASMLFKGSVKPLCIVEPTVNKGGALLMVDVHDSREDVEEDVFHHGKLYDFLMQGESVINQNVLYEKVKLGNCWLLSLVFRILSAKLFDLQDVAYTTVEGFHGLVENEEWVYKGKRLVSVVEVIEDDSLRCHGLKLWTEFVTAESVLNAEESLLPKSLVYIMWSEMIEKCLLTCIAAQQSSVVTASANALSQISQSVFDLFRSEKGPILYSIVTSAANSILTSKSIDDNCTAAVFKTAGTFAKFQCTRQEYGFIDDVVRLVANIVGRHSKKNDELKMVMQRCAWLLSNVLGQISSTPYKDVAVEFESSFFSRVLSIVIVMCSSVDEKVCSNAARSLSYFIKLIPQNWHNEKKVDEVNDLFGKGMEKVNREENLRQAVNYLISFSKKKALKIVWNATLALGLVLKYSPLPLGALKNEIIVQLVKLVACHTNYKVRMHACSALRYIPSIEYMEEIFNEVVLKAFEGVEILAAEAPYEKYSDHLKTELTRTILHFLALCSMKELVSLFDKLDENRLELMRNFLAPRWAEFRKDLVIFKIRTGSKAIETEAEVKHYQNAIKVPEATEEWQTTEGKIELRVEDTLADLHGAGMEKLRTGFIGRNLVQYLVENNLAHEIGVVDKTPPQMAYLCKRSAEAFRDDRVHFSHANLINPASVQKAFDTCRKGNYEYVVNCAAETKHGHNDAVYKEGIYKLSLNCSKESAKRNVKKYIELSTCRIFDSEKPCNETHKADFPWTERDKQKLLAESKIKETPELNWIILRLVNVYGPGDICSFLPKILAGAVYKYLERKMQILWTGHLKTNTVHVKDACKAIWHLCERVPPRNVFHLADKGSTNQAVLASIVSEIFDIECEFVGSLLSKVAKSNLSDLIREMNESHLGAWINICEPEKITTPLSPFLAEEEVYDRNLSVDGSKIEGTGFQYDYPKISTSLIREVIEEYIDEKRFPKSIILR</sequence>
<dbReference type="Proteomes" id="UP000549394">
    <property type="component" value="Unassembled WGS sequence"/>
</dbReference>
<evidence type="ECO:0000313" key="4">
    <source>
        <dbReference type="EMBL" id="CAD5122838.1"/>
    </source>
</evidence>